<evidence type="ECO:0000256" key="1">
    <source>
        <dbReference type="SAM" id="MobiDB-lite"/>
    </source>
</evidence>
<dbReference type="HOGENOM" id="CLU_2623623_0_0_1"/>
<organism evidence="2 3">
    <name type="scientific">Stachybotrys chlorohalonatus (strain IBT 40285)</name>
    <dbReference type="NCBI Taxonomy" id="1283841"/>
    <lineage>
        <taxon>Eukaryota</taxon>
        <taxon>Fungi</taxon>
        <taxon>Dikarya</taxon>
        <taxon>Ascomycota</taxon>
        <taxon>Pezizomycotina</taxon>
        <taxon>Sordariomycetes</taxon>
        <taxon>Hypocreomycetidae</taxon>
        <taxon>Hypocreales</taxon>
        <taxon>Stachybotryaceae</taxon>
        <taxon>Stachybotrys</taxon>
    </lineage>
</organism>
<evidence type="ECO:0000313" key="2">
    <source>
        <dbReference type="EMBL" id="KFA62081.1"/>
    </source>
</evidence>
<sequence length="78" mass="8206">MTLGLRAVTDGPASPAKQTPPLISRVAPPSRRMRAGQGCLAKGARFQIRPQAGHAPASCSLWGGGEQWKAAHESTMQN</sequence>
<dbReference type="InParanoid" id="A0A084QDP6"/>
<dbReference type="Proteomes" id="UP000028524">
    <property type="component" value="Unassembled WGS sequence"/>
</dbReference>
<proteinExistence type="predicted"/>
<name>A0A084QDP6_STAC4</name>
<dbReference type="EMBL" id="KL660818">
    <property type="protein sequence ID" value="KFA62081.1"/>
    <property type="molecule type" value="Genomic_DNA"/>
</dbReference>
<evidence type="ECO:0000313" key="3">
    <source>
        <dbReference type="Proteomes" id="UP000028524"/>
    </source>
</evidence>
<reference evidence="2 3" key="1">
    <citation type="journal article" date="2014" name="BMC Genomics">
        <title>Comparative genome sequencing reveals chemotype-specific gene clusters in the toxigenic black mold Stachybotrys.</title>
        <authorList>
            <person name="Semeiks J."/>
            <person name="Borek D."/>
            <person name="Otwinowski Z."/>
            <person name="Grishin N.V."/>
        </authorList>
    </citation>
    <scope>NUCLEOTIDE SEQUENCE [LARGE SCALE GENOMIC DNA]</scope>
    <source>
        <strain evidence="2 3">IBT 40285</strain>
    </source>
</reference>
<feature type="region of interest" description="Disordered" evidence="1">
    <location>
        <begin position="1"/>
        <end position="36"/>
    </location>
</feature>
<accession>A0A084QDP6</accession>
<keyword evidence="3" id="KW-1185">Reference proteome</keyword>
<protein>
    <submittedName>
        <fullName evidence="2">Uncharacterized protein</fullName>
    </submittedName>
</protein>
<gene>
    <name evidence="2" type="ORF">S40285_09958</name>
</gene>
<dbReference type="AlphaFoldDB" id="A0A084QDP6"/>